<dbReference type="InterPro" id="IPR036019">
    <property type="entry name" value="MscL_channel"/>
</dbReference>
<evidence type="ECO:0000256" key="1">
    <source>
        <dbReference type="ARBA" id="ARBA00004651"/>
    </source>
</evidence>
<keyword evidence="7 10" id="KW-0406">Ion transport</keyword>
<evidence type="ECO:0000256" key="8">
    <source>
        <dbReference type="ARBA" id="ARBA00023136"/>
    </source>
</evidence>
<dbReference type="InterPro" id="IPR019823">
    <property type="entry name" value="Mechanosensitive_channel_CS"/>
</dbReference>
<proteinExistence type="inferred from homology"/>
<comment type="function">
    <text evidence="10">Channel that opens in response to stretch forces in the membrane lipid bilayer. May participate in the regulation of osmotic pressure changes within the cell.</text>
</comment>
<dbReference type="GO" id="GO:0005886">
    <property type="term" value="C:plasma membrane"/>
    <property type="evidence" value="ECO:0007669"/>
    <property type="project" value="UniProtKB-SubCell"/>
</dbReference>
<comment type="similarity">
    <text evidence="2 10">Belongs to the MscL family.</text>
</comment>
<dbReference type="RefSeq" id="WP_189992343.1">
    <property type="nucleotide sequence ID" value="NZ_BMZS01000009.1"/>
</dbReference>
<keyword evidence="9 10" id="KW-0407">Ion channel</keyword>
<dbReference type="NCBIfam" id="NF010557">
    <property type="entry name" value="PRK13952.1"/>
    <property type="match status" value="1"/>
</dbReference>
<dbReference type="Pfam" id="PF01741">
    <property type="entry name" value="MscL"/>
    <property type="match status" value="1"/>
</dbReference>
<keyword evidence="8 10" id="KW-0472">Membrane</keyword>
<keyword evidence="3 10" id="KW-0813">Transport</keyword>
<evidence type="ECO:0000256" key="9">
    <source>
        <dbReference type="ARBA" id="ARBA00023303"/>
    </source>
</evidence>
<dbReference type="HAMAP" id="MF_00115">
    <property type="entry name" value="MscL"/>
    <property type="match status" value="1"/>
</dbReference>
<dbReference type="GO" id="GO:0008381">
    <property type="term" value="F:mechanosensitive monoatomic ion channel activity"/>
    <property type="evidence" value="ECO:0007669"/>
    <property type="project" value="UniProtKB-UniRule"/>
</dbReference>
<accession>A0A918XV87</accession>
<evidence type="ECO:0000256" key="3">
    <source>
        <dbReference type="ARBA" id="ARBA00022448"/>
    </source>
</evidence>
<keyword evidence="12" id="KW-1185">Reference proteome</keyword>
<dbReference type="PANTHER" id="PTHR30266:SF2">
    <property type="entry name" value="LARGE-CONDUCTANCE MECHANOSENSITIVE CHANNEL"/>
    <property type="match status" value="1"/>
</dbReference>
<reference evidence="11" key="1">
    <citation type="journal article" date="2014" name="Int. J. Syst. Evol. Microbiol.">
        <title>Complete genome sequence of Corynebacterium casei LMG S-19264T (=DSM 44701T), isolated from a smear-ripened cheese.</title>
        <authorList>
            <consortium name="US DOE Joint Genome Institute (JGI-PGF)"/>
            <person name="Walter F."/>
            <person name="Albersmeier A."/>
            <person name="Kalinowski J."/>
            <person name="Ruckert C."/>
        </authorList>
    </citation>
    <scope>NUCLEOTIDE SEQUENCE</scope>
    <source>
        <strain evidence="11">KCTC 42651</strain>
    </source>
</reference>
<keyword evidence="4 10" id="KW-1003">Cell membrane</keyword>
<dbReference type="InterPro" id="IPR001185">
    <property type="entry name" value="MS_channel"/>
</dbReference>
<dbReference type="PRINTS" id="PR01264">
    <property type="entry name" value="MECHCHANNEL"/>
</dbReference>
<dbReference type="NCBIfam" id="TIGR00220">
    <property type="entry name" value="mscL"/>
    <property type="match status" value="1"/>
</dbReference>
<keyword evidence="5 10" id="KW-0812">Transmembrane</keyword>
<evidence type="ECO:0000256" key="7">
    <source>
        <dbReference type="ARBA" id="ARBA00023065"/>
    </source>
</evidence>
<evidence type="ECO:0000256" key="5">
    <source>
        <dbReference type="ARBA" id="ARBA00022692"/>
    </source>
</evidence>
<feature type="transmembrane region" description="Helical" evidence="10">
    <location>
        <begin position="12"/>
        <end position="31"/>
    </location>
</feature>
<dbReference type="SUPFAM" id="SSF81330">
    <property type="entry name" value="Gated mechanosensitive channel"/>
    <property type="match status" value="1"/>
</dbReference>
<evidence type="ECO:0000256" key="4">
    <source>
        <dbReference type="ARBA" id="ARBA00022475"/>
    </source>
</evidence>
<dbReference type="Gene3D" id="1.10.1200.120">
    <property type="entry name" value="Large-conductance mechanosensitive channel, MscL, domain 1"/>
    <property type="match status" value="1"/>
</dbReference>
<comment type="subcellular location">
    <subcellularLocation>
        <location evidence="10">Cell inner membrane</location>
        <topology evidence="10">Multi-pass membrane protein</topology>
    </subcellularLocation>
    <subcellularLocation>
        <location evidence="1">Cell membrane</location>
        <topology evidence="1">Multi-pass membrane protein</topology>
    </subcellularLocation>
</comment>
<sequence>MLKEFREFALKGNVVDLAVGIIIGAAFTGIVQSLVNDVIMPPIGVLMGGIDFSNYFLVLKSGEAPASLSAAKDAGIPVLAYGKFVNALINFAIVAWALFFVVRQMNALRRRFEEAPAPKAPAAPPRQEVLLEEIRDLLKDRSGG</sequence>
<dbReference type="NCBIfam" id="NF001843">
    <property type="entry name" value="PRK00567.1-4"/>
    <property type="match status" value="1"/>
</dbReference>
<dbReference type="PANTHER" id="PTHR30266">
    <property type="entry name" value="MECHANOSENSITIVE CHANNEL MSCL"/>
    <property type="match status" value="1"/>
</dbReference>
<keyword evidence="6 10" id="KW-1133">Transmembrane helix</keyword>
<comment type="caution">
    <text evidence="11">The sequence shown here is derived from an EMBL/GenBank/DDBJ whole genome shotgun (WGS) entry which is preliminary data.</text>
</comment>
<name>A0A918XV87_9PROT</name>
<evidence type="ECO:0000256" key="10">
    <source>
        <dbReference type="HAMAP-Rule" id="MF_00115"/>
    </source>
</evidence>
<feature type="transmembrane region" description="Helical" evidence="10">
    <location>
        <begin position="78"/>
        <end position="102"/>
    </location>
</feature>
<evidence type="ECO:0000256" key="2">
    <source>
        <dbReference type="ARBA" id="ARBA00007254"/>
    </source>
</evidence>
<reference evidence="11" key="2">
    <citation type="submission" date="2020-09" db="EMBL/GenBank/DDBJ databases">
        <authorList>
            <person name="Sun Q."/>
            <person name="Kim S."/>
        </authorList>
    </citation>
    <scope>NUCLEOTIDE SEQUENCE</scope>
    <source>
        <strain evidence="11">KCTC 42651</strain>
    </source>
</reference>
<organism evidence="11 12">
    <name type="scientific">Thalassobaculum fulvum</name>
    <dbReference type="NCBI Taxonomy" id="1633335"/>
    <lineage>
        <taxon>Bacteria</taxon>
        <taxon>Pseudomonadati</taxon>
        <taxon>Pseudomonadota</taxon>
        <taxon>Alphaproteobacteria</taxon>
        <taxon>Rhodospirillales</taxon>
        <taxon>Thalassobaculaceae</taxon>
        <taxon>Thalassobaculum</taxon>
    </lineage>
</organism>
<dbReference type="AlphaFoldDB" id="A0A918XV87"/>
<dbReference type="InterPro" id="IPR037673">
    <property type="entry name" value="MSC/AndL"/>
</dbReference>
<evidence type="ECO:0000313" key="11">
    <source>
        <dbReference type="EMBL" id="GHD56563.1"/>
    </source>
</evidence>
<protein>
    <recommendedName>
        <fullName evidence="10">Large-conductance mechanosensitive channel</fullName>
    </recommendedName>
</protein>
<comment type="subunit">
    <text evidence="10">Homopentamer.</text>
</comment>
<gene>
    <name evidence="10 11" type="primary">mscL</name>
    <name evidence="11" type="ORF">GCM10017083_36730</name>
</gene>
<keyword evidence="10" id="KW-0997">Cell inner membrane</keyword>
<dbReference type="PROSITE" id="PS01327">
    <property type="entry name" value="MSCL"/>
    <property type="match status" value="1"/>
</dbReference>
<dbReference type="Proteomes" id="UP000630353">
    <property type="component" value="Unassembled WGS sequence"/>
</dbReference>
<evidence type="ECO:0000313" key="12">
    <source>
        <dbReference type="Proteomes" id="UP000630353"/>
    </source>
</evidence>
<evidence type="ECO:0000256" key="6">
    <source>
        <dbReference type="ARBA" id="ARBA00022989"/>
    </source>
</evidence>
<dbReference type="EMBL" id="BMZS01000009">
    <property type="protein sequence ID" value="GHD56563.1"/>
    <property type="molecule type" value="Genomic_DNA"/>
</dbReference>